<dbReference type="InterPro" id="IPR000089">
    <property type="entry name" value="Biotin_lipoyl"/>
</dbReference>
<comment type="caution">
    <text evidence="10">The sequence shown here is derived from an EMBL/GenBank/DDBJ whole genome shotgun (WGS) entry which is preliminary data.</text>
</comment>
<organism evidence="10 11">
    <name type="scientific">Phellinidium pouzarii</name>
    <dbReference type="NCBI Taxonomy" id="167371"/>
    <lineage>
        <taxon>Eukaryota</taxon>
        <taxon>Fungi</taxon>
        <taxon>Dikarya</taxon>
        <taxon>Basidiomycota</taxon>
        <taxon>Agaricomycotina</taxon>
        <taxon>Agaricomycetes</taxon>
        <taxon>Hymenochaetales</taxon>
        <taxon>Hymenochaetaceae</taxon>
        <taxon>Phellinidium</taxon>
    </lineage>
</organism>
<feature type="region of interest" description="Disordered" evidence="7">
    <location>
        <begin position="383"/>
        <end position="402"/>
    </location>
</feature>
<evidence type="ECO:0000259" key="8">
    <source>
        <dbReference type="PROSITE" id="PS50968"/>
    </source>
</evidence>
<evidence type="ECO:0000256" key="4">
    <source>
        <dbReference type="ARBA" id="ARBA00022823"/>
    </source>
</evidence>
<feature type="domain" description="Lipoyl-binding" evidence="8">
    <location>
        <begin position="1"/>
        <end position="55"/>
    </location>
</feature>
<dbReference type="GO" id="GO:0005739">
    <property type="term" value="C:mitochondrion"/>
    <property type="evidence" value="ECO:0007669"/>
    <property type="project" value="TreeGrafter"/>
</dbReference>
<dbReference type="EC" id="2.3.1.-" evidence="6"/>
<evidence type="ECO:0000259" key="9">
    <source>
        <dbReference type="PROSITE" id="PS51826"/>
    </source>
</evidence>
<sequence>SVKPSSAVRMFDPLCEVQSDKASVEITSPFEGVVKTLLVQEGEVAKVGENLCLIEVDVDEGAAGATAREDTQDESMSQERTEHLAPGRGEVLASEAESELRRGAVLEKPVERQFHPFDPRARAQTGAKKPKSDASNVLALPSVRHFAKQNDVDIALLAPGSGKGGRVEKRDVENYLSRAAPSSGASAAASLEQEASSESDVVVELGRTRHAMWKAMVKSLEIPHFGRVLYSTYLDLTTLHNMLPLLNSHIPPHYLSEPPPEKPTAVNPSAVYPAPASPDVPLTGKYSRLTYLPFLLKTLSRAMLEWPLFRSSITPSSNNGSGAPSTSRPTLTIRPHADISIALSTPTGLYTPTLTRVDTQSVYALAARLAHVSALGRRTPCGLGPAEMPRAGRDAHALERRR</sequence>
<dbReference type="PROSITE" id="PS51826">
    <property type="entry name" value="PSBD"/>
    <property type="match status" value="1"/>
</dbReference>
<keyword evidence="11" id="KW-1185">Reference proteome</keyword>
<dbReference type="Proteomes" id="UP000308199">
    <property type="component" value="Unassembled WGS sequence"/>
</dbReference>
<dbReference type="Pfam" id="PF02817">
    <property type="entry name" value="E3_binding"/>
    <property type="match status" value="1"/>
</dbReference>
<proteinExistence type="inferred from homology"/>
<feature type="region of interest" description="Disordered" evidence="7">
    <location>
        <begin position="64"/>
        <end position="87"/>
    </location>
</feature>
<dbReference type="OrthoDB" id="15567at2759"/>
<protein>
    <recommendedName>
        <fullName evidence="6">Dihydrolipoamide acetyltransferase component of pyruvate dehydrogenase complex</fullName>
        <ecNumber evidence="6">2.3.1.-</ecNumber>
    </recommendedName>
</protein>
<dbReference type="Pfam" id="PF00198">
    <property type="entry name" value="2-oxoacid_dh"/>
    <property type="match status" value="1"/>
</dbReference>
<dbReference type="GO" id="GO:0016407">
    <property type="term" value="F:acetyltransferase activity"/>
    <property type="evidence" value="ECO:0007669"/>
    <property type="project" value="TreeGrafter"/>
</dbReference>
<dbReference type="PANTHER" id="PTHR43178">
    <property type="entry name" value="DIHYDROLIPOAMIDE ACETYLTRANSFERASE COMPONENT OF PYRUVATE DEHYDROGENASE COMPLEX"/>
    <property type="match status" value="1"/>
</dbReference>
<evidence type="ECO:0000256" key="5">
    <source>
        <dbReference type="ARBA" id="ARBA00023315"/>
    </source>
</evidence>
<dbReference type="Gene3D" id="2.40.50.100">
    <property type="match status" value="1"/>
</dbReference>
<dbReference type="SUPFAM" id="SSF47005">
    <property type="entry name" value="Peripheral subunit-binding domain of 2-oxo acid dehydrogenase complex"/>
    <property type="match status" value="1"/>
</dbReference>
<dbReference type="EMBL" id="SGPK01001451">
    <property type="protein sequence ID" value="THG92978.1"/>
    <property type="molecule type" value="Genomic_DNA"/>
</dbReference>
<dbReference type="SUPFAM" id="SSF52777">
    <property type="entry name" value="CoA-dependent acyltransferases"/>
    <property type="match status" value="1"/>
</dbReference>
<dbReference type="GO" id="GO:0031405">
    <property type="term" value="F:lipoic acid binding"/>
    <property type="evidence" value="ECO:0007669"/>
    <property type="project" value="TreeGrafter"/>
</dbReference>
<name>A0A4S4K5F3_9AGAM</name>
<keyword evidence="4 6" id="KW-0450">Lipoyl</keyword>
<dbReference type="GO" id="GO:0045333">
    <property type="term" value="P:cellular respiration"/>
    <property type="evidence" value="ECO:0007669"/>
    <property type="project" value="UniProtKB-ARBA"/>
</dbReference>
<comment type="cofactor">
    <cofactor evidence="1 6">
        <name>(R)-lipoate</name>
        <dbReference type="ChEBI" id="CHEBI:83088"/>
    </cofactor>
</comment>
<dbReference type="CDD" id="cd06849">
    <property type="entry name" value="lipoyl_domain"/>
    <property type="match status" value="1"/>
</dbReference>
<dbReference type="SUPFAM" id="SSF51230">
    <property type="entry name" value="Single hybrid motif"/>
    <property type="match status" value="1"/>
</dbReference>
<keyword evidence="3 6" id="KW-0808">Transferase</keyword>
<feature type="domain" description="Peripheral subunit-binding (PSBD)" evidence="9">
    <location>
        <begin position="138"/>
        <end position="176"/>
    </location>
</feature>
<dbReference type="PROSITE" id="PS50968">
    <property type="entry name" value="BIOTINYL_LIPOYL"/>
    <property type="match status" value="1"/>
</dbReference>
<evidence type="ECO:0000256" key="3">
    <source>
        <dbReference type="ARBA" id="ARBA00022679"/>
    </source>
</evidence>
<dbReference type="InterPro" id="IPR036625">
    <property type="entry name" value="E3-bd_dom_sf"/>
</dbReference>
<dbReference type="InterPro" id="IPR004167">
    <property type="entry name" value="PSBD"/>
</dbReference>
<dbReference type="InterPro" id="IPR011053">
    <property type="entry name" value="Single_hybrid_motif"/>
</dbReference>
<evidence type="ECO:0000313" key="10">
    <source>
        <dbReference type="EMBL" id="THG92978.1"/>
    </source>
</evidence>
<feature type="region of interest" description="Disordered" evidence="7">
    <location>
        <begin position="179"/>
        <end position="199"/>
    </location>
</feature>
<dbReference type="InterPro" id="IPR050743">
    <property type="entry name" value="2-oxoacid_DH_E2_comp"/>
</dbReference>
<comment type="similarity">
    <text evidence="2 6">Belongs to the 2-oxoacid dehydrogenase family.</text>
</comment>
<keyword evidence="5 6" id="KW-0012">Acyltransferase</keyword>
<evidence type="ECO:0000256" key="2">
    <source>
        <dbReference type="ARBA" id="ARBA00007317"/>
    </source>
</evidence>
<dbReference type="AlphaFoldDB" id="A0A4S4K5F3"/>
<evidence type="ECO:0000256" key="7">
    <source>
        <dbReference type="SAM" id="MobiDB-lite"/>
    </source>
</evidence>
<evidence type="ECO:0000256" key="6">
    <source>
        <dbReference type="RuleBase" id="RU003423"/>
    </source>
</evidence>
<dbReference type="Gene3D" id="3.30.559.10">
    <property type="entry name" value="Chloramphenicol acetyltransferase-like domain"/>
    <property type="match status" value="1"/>
</dbReference>
<evidence type="ECO:0000313" key="11">
    <source>
        <dbReference type="Proteomes" id="UP000308199"/>
    </source>
</evidence>
<feature type="non-terminal residue" evidence="10">
    <location>
        <position position="402"/>
    </location>
</feature>
<dbReference type="Pfam" id="PF00364">
    <property type="entry name" value="Biotin_lipoyl"/>
    <property type="match status" value="1"/>
</dbReference>
<feature type="non-terminal residue" evidence="10">
    <location>
        <position position="1"/>
    </location>
</feature>
<dbReference type="PANTHER" id="PTHR43178:SF5">
    <property type="entry name" value="LIPOAMIDE ACYLTRANSFERASE COMPONENT OF BRANCHED-CHAIN ALPHA-KETO ACID DEHYDROGENASE COMPLEX, MITOCHONDRIAL"/>
    <property type="match status" value="1"/>
</dbReference>
<dbReference type="Gene3D" id="4.10.320.10">
    <property type="entry name" value="E3-binding domain"/>
    <property type="match status" value="1"/>
</dbReference>
<feature type="compositionally biased region" description="Basic and acidic residues" evidence="7">
    <location>
        <begin position="390"/>
        <end position="402"/>
    </location>
</feature>
<gene>
    <name evidence="10" type="ORF">EW145_g8515</name>
</gene>
<dbReference type="InterPro" id="IPR001078">
    <property type="entry name" value="2-oxoacid_DH_actylTfrase"/>
</dbReference>
<reference evidence="10 11" key="1">
    <citation type="submission" date="2019-02" db="EMBL/GenBank/DDBJ databases">
        <title>Genome sequencing of the rare red list fungi Phellinidium pouzarii.</title>
        <authorList>
            <person name="Buettner E."/>
            <person name="Kellner H."/>
        </authorList>
    </citation>
    <scope>NUCLEOTIDE SEQUENCE [LARGE SCALE GENOMIC DNA]</scope>
    <source>
        <strain evidence="10 11">DSM 108285</strain>
    </source>
</reference>
<accession>A0A4S4K5F3</accession>
<evidence type="ECO:0000256" key="1">
    <source>
        <dbReference type="ARBA" id="ARBA00001938"/>
    </source>
</evidence>
<dbReference type="InterPro" id="IPR023213">
    <property type="entry name" value="CAT-like_dom_sf"/>
</dbReference>